<gene>
    <name evidence="2" type="ORF">TQ33_0238</name>
</gene>
<accession>A0A0F6TPG8</accession>
<evidence type="ECO:0000313" key="2">
    <source>
        <dbReference type="EMBL" id="AKE51227.1"/>
    </source>
</evidence>
<keyword evidence="1" id="KW-0472">Membrane</keyword>
<dbReference type="EMBL" id="CP010975">
    <property type="protein sequence ID" value="AKE51227.1"/>
    <property type="molecule type" value="Genomic_DNA"/>
</dbReference>
<keyword evidence="1" id="KW-1133">Transmembrane helix</keyword>
<evidence type="ECO:0000313" key="3">
    <source>
        <dbReference type="Proteomes" id="UP000034071"/>
    </source>
</evidence>
<dbReference type="HOGENOM" id="CLU_2861773_0_0_6"/>
<dbReference type="Proteomes" id="UP000034071">
    <property type="component" value="Chromosome"/>
</dbReference>
<protein>
    <submittedName>
        <fullName evidence="2">Uncharacterized protein</fullName>
    </submittedName>
</protein>
<organism evidence="2 3">
    <name type="scientific">Kangiella geojedonensis</name>
    <dbReference type="NCBI Taxonomy" id="914150"/>
    <lineage>
        <taxon>Bacteria</taxon>
        <taxon>Pseudomonadati</taxon>
        <taxon>Pseudomonadota</taxon>
        <taxon>Gammaproteobacteria</taxon>
        <taxon>Kangiellales</taxon>
        <taxon>Kangiellaceae</taxon>
        <taxon>Kangiella</taxon>
    </lineage>
</organism>
<proteinExistence type="predicted"/>
<feature type="transmembrane region" description="Helical" evidence="1">
    <location>
        <begin position="42"/>
        <end position="63"/>
    </location>
</feature>
<dbReference type="KEGG" id="kge:TQ33_0238"/>
<name>A0A0F6TPG8_9GAMM</name>
<keyword evidence="1" id="KW-0812">Transmembrane</keyword>
<keyword evidence="3" id="KW-1185">Reference proteome</keyword>
<evidence type="ECO:0000256" key="1">
    <source>
        <dbReference type="SAM" id="Phobius"/>
    </source>
</evidence>
<reference evidence="2 3" key="1">
    <citation type="submission" date="2015-02" db="EMBL/GenBank/DDBJ databases">
        <title>Complete genome sequence of Kangiella geojedonensis strain YCS-5T.</title>
        <authorList>
            <person name="Kim K.M."/>
        </authorList>
    </citation>
    <scope>NUCLEOTIDE SEQUENCE [LARGE SCALE GENOMIC DNA]</scope>
    <source>
        <strain evidence="2 3">YCS-5</strain>
    </source>
</reference>
<dbReference type="AlphaFoldDB" id="A0A0F6TPG8"/>
<sequence>MVMWTEGKCVTSENLQSDRGRAMKQNSEINTEIDNDYDAEGIFIDVCKALVAIVLVGMVLYAAV</sequence>